<evidence type="ECO:0000256" key="2">
    <source>
        <dbReference type="ARBA" id="ARBA00011344"/>
    </source>
</evidence>
<comment type="caution">
    <text evidence="8">The sequence shown here is derived from an EMBL/GenBank/DDBJ whole genome shotgun (WGS) entry which is preliminary data.</text>
</comment>
<gene>
    <name evidence="8" type="ORF">EDD27_5988</name>
</gene>
<dbReference type="InterPro" id="IPR013324">
    <property type="entry name" value="RNA_pol_sigma_r3/r4-like"/>
</dbReference>
<dbReference type="AlphaFoldDB" id="A0A438MC41"/>
<keyword evidence="4" id="KW-0731">Sigma factor</keyword>
<dbReference type="NCBIfam" id="TIGR02960">
    <property type="entry name" value="SigX5"/>
    <property type="match status" value="1"/>
</dbReference>
<sequence length="357" mass="39191">MTWSSDHTGAHMGEAELVEAARRGDDDAFAQIVARYRPDLRLHCYRMLGSLEEAEDMTQETLVRAWQALGRYEGRAGVRTWLHRIATNACLDLLARQQRRRRLLAESGASQVPAAAAVPWLQPYPDSLLDQVTEPATAAVTRETVELVFIAALQFLPDAQRAALILRDILGWPATECAQLLGVSVAAVTSAVQRARTKLRERLGPDRSQWTGSTTLTDREAAVLNRYMKAIETADDHAIASLLAPTVRVSHQAGAGGHYGTEPMWYTGRETILARWAPALHGPHNLRMRMVATAANRQPAAATYIHIPGDPVYRPFSLSVVAIDNGFLTELAQFGPDLFPLFHLPATLDPPTGRPAA</sequence>
<comment type="similarity">
    <text evidence="1">Belongs to the sigma-70 factor family. ECF subfamily.</text>
</comment>
<dbReference type="RefSeq" id="WP_241564322.1">
    <property type="nucleotide sequence ID" value="NZ_SAUN01000001.1"/>
</dbReference>
<dbReference type="InterPro" id="IPR007627">
    <property type="entry name" value="RNA_pol_sigma70_r2"/>
</dbReference>
<proteinExistence type="inferred from homology"/>
<dbReference type="Gene3D" id="3.10.450.50">
    <property type="match status" value="1"/>
</dbReference>
<keyword evidence="5" id="KW-0804">Transcription</keyword>
<name>A0A438MC41_9ACTN</name>
<protein>
    <submittedName>
        <fullName evidence="8">RNA polymerase sigma-70 factor (ECF subfamily)</fullName>
    </submittedName>
</protein>
<dbReference type="PANTHER" id="PTHR43133">
    <property type="entry name" value="RNA POLYMERASE ECF-TYPE SIGMA FACTO"/>
    <property type="match status" value="1"/>
</dbReference>
<dbReference type="InterPro" id="IPR014284">
    <property type="entry name" value="RNA_pol_sigma-70_dom"/>
</dbReference>
<dbReference type="GO" id="GO:0016987">
    <property type="term" value="F:sigma factor activity"/>
    <property type="evidence" value="ECO:0007669"/>
    <property type="project" value="UniProtKB-KW"/>
</dbReference>
<feature type="domain" description="RNA polymerase sigma-70 region 2" evidence="6">
    <location>
        <begin position="33"/>
        <end position="100"/>
    </location>
</feature>
<dbReference type="Proteomes" id="UP000284824">
    <property type="component" value="Unassembled WGS sequence"/>
</dbReference>
<dbReference type="Gene3D" id="1.10.1740.10">
    <property type="match status" value="1"/>
</dbReference>
<dbReference type="InterPro" id="IPR013325">
    <property type="entry name" value="RNA_pol_sigma_r2"/>
</dbReference>
<evidence type="ECO:0000259" key="7">
    <source>
        <dbReference type="Pfam" id="PF08281"/>
    </source>
</evidence>
<evidence type="ECO:0000256" key="1">
    <source>
        <dbReference type="ARBA" id="ARBA00010641"/>
    </source>
</evidence>
<dbReference type="InterPro" id="IPR014305">
    <property type="entry name" value="RNA_pol_sigma-G_actinobac"/>
</dbReference>
<dbReference type="InterPro" id="IPR013249">
    <property type="entry name" value="RNA_pol_sigma70_r4_t2"/>
</dbReference>
<accession>A0A438MC41</accession>
<dbReference type="SUPFAM" id="SSF54427">
    <property type="entry name" value="NTF2-like"/>
    <property type="match status" value="1"/>
</dbReference>
<evidence type="ECO:0000313" key="9">
    <source>
        <dbReference type="Proteomes" id="UP000284824"/>
    </source>
</evidence>
<evidence type="ECO:0000256" key="4">
    <source>
        <dbReference type="ARBA" id="ARBA00023082"/>
    </source>
</evidence>
<dbReference type="GO" id="GO:0006352">
    <property type="term" value="P:DNA-templated transcription initiation"/>
    <property type="evidence" value="ECO:0007669"/>
    <property type="project" value="InterPro"/>
</dbReference>
<dbReference type="Gene3D" id="1.10.10.10">
    <property type="entry name" value="Winged helix-like DNA-binding domain superfamily/Winged helix DNA-binding domain"/>
    <property type="match status" value="1"/>
</dbReference>
<dbReference type="InterPro" id="IPR032710">
    <property type="entry name" value="NTF2-like_dom_sf"/>
</dbReference>
<organism evidence="8 9">
    <name type="scientific">Nonomuraea polychroma</name>
    <dbReference type="NCBI Taxonomy" id="46176"/>
    <lineage>
        <taxon>Bacteria</taxon>
        <taxon>Bacillati</taxon>
        <taxon>Actinomycetota</taxon>
        <taxon>Actinomycetes</taxon>
        <taxon>Streptosporangiales</taxon>
        <taxon>Streptosporangiaceae</taxon>
        <taxon>Nonomuraea</taxon>
    </lineage>
</organism>
<dbReference type="CDD" id="cd06171">
    <property type="entry name" value="Sigma70_r4"/>
    <property type="match status" value="1"/>
</dbReference>
<dbReference type="SUPFAM" id="SSF88946">
    <property type="entry name" value="Sigma2 domain of RNA polymerase sigma factors"/>
    <property type="match status" value="1"/>
</dbReference>
<evidence type="ECO:0000256" key="3">
    <source>
        <dbReference type="ARBA" id="ARBA00023015"/>
    </source>
</evidence>
<dbReference type="PANTHER" id="PTHR43133:SF65">
    <property type="entry name" value="ECF RNA POLYMERASE SIGMA FACTOR SIGG"/>
    <property type="match status" value="1"/>
</dbReference>
<feature type="domain" description="RNA polymerase sigma factor 70 region 4 type 2" evidence="7">
    <location>
        <begin position="150"/>
        <end position="199"/>
    </location>
</feature>
<evidence type="ECO:0000313" key="8">
    <source>
        <dbReference type="EMBL" id="RVX43313.1"/>
    </source>
</evidence>
<dbReference type="EMBL" id="SAUN01000001">
    <property type="protein sequence ID" value="RVX43313.1"/>
    <property type="molecule type" value="Genomic_DNA"/>
</dbReference>
<evidence type="ECO:0000259" key="6">
    <source>
        <dbReference type="Pfam" id="PF04542"/>
    </source>
</evidence>
<comment type="subunit">
    <text evidence="2">Interacts transiently with the RNA polymerase catalytic core formed by RpoA, RpoB, RpoC and RpoZ (2 alpha, 1 beta, 1 beta' and 1 omega subunit) to form the RNA polymerase holoenzyme that can initiate transcription.</text>
</comment>
<dbReference type="Pfam" id="PF08281">
    <property type="entry name" value="Sigma70_r4_2"/>
    <property type="match status" value="1"/>
</dbReference>
<dbReference type="SUPFAM" id="SSF88659">
    <property type="entry name" value="Sigma3 and sigma4 domains of RNA polymerase sigma factors"/>
    <property type="match status" value="1"/>
</dbReference>
<evidence type="ECO:0000256" key="5">
    <source>
        <dbReference type="ARBA" id="ARBA00023163"/>
    </source>
</evidence>
<dbReference type="InterPro" id="IPR036388">
    <property type="entry name" value="WH-like_DNA-bd_sf"/>
</dbReference>
<dbReference type="NCBIfam" id="TIGR02937">
    <property type="entry name" value="sigma70-ECF"/>
    <property type="match status" value="1"/>
</dbReference>
<dbReference type="InterPro" id="IPR039425">
    <property type="entry name" value="RNA_pol_sigma-70-like"/>
</dbReference>
<dbReference type="Pfam" id="PF04542">
    <property type="entry name" value="Sigma70_r2"/>
    <property type="match status" value="1"/>
</dbReference>
<dbReference type="GO" id="GO:0003677">
    <property type="term" value="F:DNA binding"/>
    <property type="evidence" value="ECO:0007669"/>
    <property type="project" value="InterPro"/>
</dbReference>
<reference evidence="8 9" key="1">
    <citation type="submission" date="2019-01" db="EMBL/GenBank/DDBJ databases">
        <title>Sequencing the genomes of 1000 actinobacteria strains.</title>
        <authorList>
            <person name="Klenk H.-P."/>
        </authorList>
    </citation>
    <scope>NUCLEOTIDE SEQUENCE [LARGE SCALE GENOMIC DNA]</scope>
    <source>
        <strain evidence="8 9">DSM 43925</strain>
    </source>
</reference>
<keyword evidence="3" id="KW-0805">Transcription regulation</keyword>
<keyword evidence="9" id="KW-1185">Reference proteome</keyword>
<dbReference type="NCBIfam" id="NF006089">
    <property type="entry name" value="PRK08241.1"/>
    <property type="match status" value="1"/>
</dbReference>